<evidence type="ECO:0000313" key="4">
    <source>
        <dbReference type="EMBL" id="CAE7355105.1"/>
    </source>
</evidence>
<keyword evidence="1" id="KW-0677">Repeat</keyword>
<gene>
    <name evidence="4" type="primary">sti1</name>
    <name evidence="4" type="ORF">SNEC2469_LOCUS9279</name>
</gene>
<feature type="region of interest" description="Disordered" evidence="3">
    <location>
        <begin position="153"/>
        <end position="247"/>
    </location>
</feature>
<comment type="caution">
    <text evidence="4">The sequence shown here is derived from an EMBL/GenBank/DDBJ whole genome shotgun (WGS) entry which is preliminary data.</text>
</comment>
<evidence type="ECO:0000313" key="5">
    <source>
        <dbReference type="Proteomes" id="UP000601435"/>
    </source>
</evidence>
<reference evidence="4" key="1">
    <citation type="submission" date="2021-02" db="EMBL/GenBank/DDBJ databases">
        <authorList>
            <person name="Dougan E. K."/>
            <person name="Rhodes N."/>
            <person name="Thang M."/>
            <person name="Chan C."/>
        </authorList>
    </citation>
    <scope>NUCLEOTIDE SEQUENCE</scope>
</reference>
<protein>
    <submittedName>
        <fullName evidence="4">Sti1 protein</fullName>
    </submittedName>
</protein>
<dbReference type="Proteomes" id="UP000601435">
    <property type="component" value="Unassembled WGS sequence"/>
</dbReference>
<dbReference type="EMBL" id="CAJNJA010015027">
    <property type="protein sequence ID" value="CAE7355105.1"/>
    <property type="molecule type" value="Genomic_DNA"/>
</dbReference>
<dbReference type="AlphaFoldDB" id="A0A812PIH2"/>
<dbReference type="PANTHER" id="PTHR22904">
    <property type="entry name" value="TPR REPEAT CONTAINING PROTEIN"/>
    <property type="match status" value="1"/>
</dbReference>
<evidence type="ECO:0000256" key="3">
    <source>
        <dbReference type="SAM" id="MobiDB-lite"/>
    </source>
</evidence>
<dbReference type="PANTHER" id="PTHR22904:SF523">
    <property type="entry name" value="STRESS-INDUCED-PHOSPHOPROTEIN 1"/>
    <property type="match status" value="1"/>
</dbReference>
<dbReference type="GO" id="GO:0051879">
    <property type="term" value="F:Hsp90 protein binding"/>
    <property type="evidence" value="ECO:0007669"/>
    <property type="project" value="TreeGrafter"/>
</dbReference>
<evidence type="ECO:0000256" key="2">
    <source>
        <dbReference type="ARBA" id="ARBA00022803"/>
    </source>
</evidence>
<dbReference type="OrthoDB" id="2423701at2759"/>
<keyword evidence="2" id="KW-0802">TPR repeat</keyword>
<dbReference type="SUPFAM" id="SSF48452">
    <property type="entry name" value="TPR-like"/>
    <property type="match status" value="1"/>
</dbReference>
<feature type="compositionally biased region" description="Pro residues" evidence="3">
    <location>
        <begin position="229"/>
        <end position="241"/>
    </location>
</feature>
<accession>A0A812PIH2</accession>
<feature type="compositionally biased region" description="Low complexity" evidence="3">
    <location>
        <begin position="175"/>
        <end position="185"/>
    </location>
</feature>
<sequence length="338" mass="36463">MASSYLPEGSQVVGTPLERSNVFRRQGNDLYCKAREVARNADPYTNLRGVQESVKLFQAAMAEYGKALHFLPNDHRLFGNRALCYQAVEDWVKCREDAQRCVKLKSDYTKGWLLLVKATWELGHHHEAMQELQNGLRAIPGSRELMDLQAGLTSGHQARAAGRSVSPACTPGNTPPVSRSTTPPRSFTPPPGPPGHMSATLPAISQGTGSGRSPGCSRTSSRSPGAARPCPPGPAPGPPRVPGLEGSLTCGTGTGNFGVHRLQMESTSKSETCQWVAKPELTFEADTIFCTRPTFIFDCGISCGRGSAATLKVSMAFDWAVLESMLLFLGCWRSVDLL</sequence>
<keyword evidence="5" id="KW-1185">Reference proteome</keyword>
<organism evidence="4 5">
    <name type="scientific">Symbiodinium necroappetens</name>
    <dbReference type="NCBI Taxonomy" id="1628268"/>
    <lineage>
        <taxon>Eukaryota</taxon>
        <taxon>Sar</taxon>
        <taxon>Alveolata</taxon>
        <taxon>Dinophyceae</taxon>
        <taxon>Suessiales</taxon>
        <taxon>Symbiodiniaceae</taxon>
        <taxon>Symbiodinium</taxon>
    </lineage>
</organism>
<dbReference type="InterPro" id="IPR011990">
    <property type="entry name" value="TPR-like_helical_dom_sf"/>
</dbReference>
<dbReference type="Gene3D" id="1.25.40.10">
    <property type="entry name" value="Tetratricopeptide repeat domain"/>
    <property type="match status" value="1"/>
</dbReference>
<proteinExistence type="predicted"/>
<evidence type="ECO:0000256" key="1">
    <source>
        <dbReference type="ARBA" id="ARBA00022737"/>
    </source>
</evidence>
<name>A0A812PIH2_9DINO</name>